<dbReference type="AlphaFoldDB" id="A0AAV5KIR9"/>
<evidence type="ECO:0000313" key="2">
    <source>
        <dbReference type="Proteomes" id="UP001054252"/>
    </source>
</evidence>
<evidence type="ECO:0000313" key="1">
    <source>
        <dbReference type="EMBL" id="GKV24504.1"/>
    </source>
</evidence>
<protein>
    <submittedName>
        <fullName evidence="1">Uncharacterized protein</fullName>
    </submittedName>
</protein>
<accession>A0AAV5KIR9</accession>
<gene>
    <name evidence="1" type="ORF">SLEP1_g34111</name>
</gene>
<keyword evidence="2" id="KW-1185">Reference proteome</keyword>
<dbReference type="Proteomes" id="UP001054252">
    <property type="component" value="Unassembled WGS sequence"/>
</dbReference>
<reference evidence="1 2" key="1">
    <citation type="journal article" date="2021" name="Commun. Biol.">
        <title>The genome of Shorea leprosula (Dipterocarpaceae) highlights the ecological relevance of drought in aseasonal tropical rainforests.</title>
        <authorList>
            <person name="Ng K.K.S."/>
            <person name="Kobayashi M.J."/>
            <person name="Fawcett J.A."/>
            <person name="Hatakeyama M."/>
            <person name="Paape T."/>
            <person name="Ng C.H."/>
            <person name="Ang C.C."/>
            <person name="Tnah L.H."/>
            <person name="Lee C.T."/>
            <person name="Nishiyama T."/>
            <person name="Sese J."/>
            <person name="O'Brien M.J."/>
            <person name="Copetti D."/>
            <person name="Mohd Noor M.I."/>
            <person name="Ong R.C."/>
            <person name="Putra M."/>
            <person name="Sireger I.Z."/>
            <person name="Indrioko S."/>
            <person name="Kosugi Y."/>
            <person name="Izuno A."/>
            <person name="Isagi Y."/>
            <person name="Lee S.L."/>
            <person name="Shimizu K.K."/>
        </authorList>
    </citation>
    <scope>NUCLEOTIDE SEQUENCE [LARGE SCALE GENOMIC DNA]</scope>
    <source>
        <strain evidence="1">214</strain>
    </source>
</reference>
<comment type="caution">
    <text evidence="1">The sequence shown here is derived from an EMBL/GenBank/DDBJ whole genome shotgun (WGS) entry which is preliminary data.</text>
</comment>
<proteinExistence type="predicted"/>
<name>A0AAV5KIR9_9ROSI</name>
<dbReference type="EMBL" id="BPVZ01000066">
    <property type="protein sequence ID" value="GKV24504.1"/>
    <property type="molecule type" value="Genomic_DNA"/>
</dbReference>
<sequence length="46" mass="5108">MGLYGATTVFLRSISCHETLTKTPQKPLICMSHIDNIKVCILDIVC</sequence>
<organism evidence="1 2">
    <name type="scientific">Rubroshorea leprosula</name>
    <dbReference type="NCBI Taxonomy" id="152421"/>
    <lineage>
        <taxon>Eukaryota</taxon>
        <taxon>Viridiplantae</taxon>
        <taxon>Streptophyta</taxon>
        <taxon>Embryophyta</taxon>
        <taxon>Tracheophyta</taxon>
        <taxon>Spermatophyta</taxon>
        <taxon>Magnoliopsida</taxon>
        <taxon>eudicotyledons</taxon>
        <taxon>Gunneridae</taxon>
        <taxon>Pentapetalae</taxon>
        <taxon>rosids</taxon>
        <taxon>malvids</taxon>
        <taxon>Malvales</taxon>
        <taxon>Dipterocarpaceae</taxon>
        <taxon>Rubroshorea</taxon>
    </lineage>
</organism>